<accession>A0AA35RHV5</accession>
<dbReference type="PANTHER" id="PTHR46697:SF1">
    <property type="entry name" value="FORMIN-BINDING PROTEIN 4"/>
    <property type="match status" value="1"/>
</dbReference>
<feature type="region of interest" description="Disordered" evidence="1">
    <location>
        <begin position="530"/>
        <end position="581"/>
    </location>
</feature>
<feature type="compositionally biased region" description="Low complexity" evidence="1">
    <location>
        <begin position="1404"/>
        <end position="1419"/>
    </location>
</feature>
<feature type="compositionally biased region" description="Basic and acidic residues" evidence="1">
    <location>
        <begin position="811"/>
        <end position="849"/>
    </location>
</feature>
<feature type="compositionally biased region" description="Low complexity" evidence="1">
    <location>
        <begin position="1356"/>
        <end position="1392"/>
    </location>
</feature>
<organism evidence="3 4">
    <name type="scientific">Geodia barretti</name>
    <name type="common">Barrett's horny sponge</name>
    <dbReference type="NCBI Taxonomy" id="519541"/>
    <lineage>
        <taxon>Eukaryota</taxon>
        <taxon>Metazoa</taxon>
        <taxon>Porifera</taxon>
        <taxon>Demospongiae</taxon>
        <taxon>Heteroscleromorpha</taxon>
        <taxon>Tetractinellida</taxon>
        <taxon>Astrophorina</taxon>
        <taxon>Geodiidae</taxon>
        <taxon>Geodia</taxon>
    </lineage>
</organism>
<feature type="compositionally biased region" description="Low complexity" evidence="1">
    <location>
        <begin position="559"/>
        <end position="569"/>
    </location>
</feature>
<feature type="region of interest" description="Disordered" evidence="1">
    <location>
        <begin position="1179"/>
        <end position="1440"/>
    </location>
</feature>
<dbReference type="PANTHER" id="PTHR46697">
    <property type="entry name" value="FORMIN-BINDING PROTEIN 4"/>
    <property type="match status" value="1"/>
</dbReference>
<feature type="compositionally biased region" description="Basic and acidic residues" evidence="1">
    <location>
        <begin position="430"/>
        <end position="465"/>
    </location>
</feature>
<name>A0AA35RHV5_GEOBA</name>
<feature type="compositionally biased region" description="Low complexity" evidence="1">
    <location>
        <begin position="1428"/>
        <end position="1440"/>
    </location>
</feature>
<feature type="compositionally biased region" description="Gly residues" evidence="1">
    <location>
        <begin position="1122"/>
        <end position="1135"/>
    </location>
</feature>
<proteinExistence type="predicted"/>
<feature type="compositionally biased region" description="Gly residues" evidence="1">
    <location>
        <begin position="967"/>
        <end position="977"/>
    </location>
</feature>
<evidence type="ECO:0000313" key="3">
    <source>
        <dbReference type="EMBL" id="CAI8011775.1"/>
    </source>
</evidence>
<dbReference type="PROSITE" id="PS50020">
    <property type="entry name" value="WW_DOMAIN_2"/>
    <property type="match status" value="1"/>
</dbReference>
<feature type="compositionally biased region" description="Basic and acidic residues" evidence="1">
    <location>
        <begin position="399"/>
        <end position="408"/>
    </location>
</feature>
<dbReference type="InterPro" id="IPR001202">
    <property type="entry name" value="WW_dom"/>
</dbReference>
<feature type="compositionally biased region" description="Pro residues" evidence="1">
    <location>
        <begin position="300"/>
        <end position="319"/>
    </location>
</feature>
<evidence type="ECO:0000256" key="1">
    <source>
        <dbReference type="SAM" id="MobiDB-lite"/>
    </source>
</evidence>
<feature type="compositionally biased region" description="Basic and acidic residues" evidence="1">
    <location>
        <begin position="713"/>
        <end position="731"/>
    </location>
</feature>
<dbReference type="InterPro" id="IPR053076">
    <property type="entry name" value="WW_domain_protein"/>
</dbReference>
<feature type="compositionally biased region" description="Polar residues" evidence="1">
    <location>
        <begin position="324"/>
        <end position="363"/>
    </location>
</feature>
<feature type="domain" description="WW" evidence="2">
    <location>
        <begin position="232"/>
        <end position="266"/>
    </location>
</feature>
<feature type="non-terminal residue" evidence="3">
    <location>
        <position position="1"/>
    </location>
</feature>
<protein>
    <submittedName>
        <fullName evidence="3">Formin-binding protein 4</fullName>
    </submittedName>
</protein>
<feature type="region of interest" description="Disordered" evidence="1">
    <location>
        <begin position="637"/>
        <end position="979"/>
    </location>
</feature>
<dbReference type="Proteomes" id="UP001174909">
    <property type="component" value="Unassembled WGS sequence"/>
</dbReference>
<feature type="compositionally biased region" description="Basic residues" evidence="1">
    <location>
        <begin position="884"/>
        <end position="899"/>
    </location>
</feature>
<reference evidence="3" key="1">
    <citation type="submission" date="2023-03" db="EMBL/GenBank/DDBJ databases">
        <authorList>
            <person name="Steffen K."/>
            <person name="Cardenas P."/>
        </authorList>
    </citation>
    <scope>NUCLEOTIDE SEQUENCE</scope>
</reference>
<evidence type="ECO:0000259" key="2">
    <source>
        <dbReference type="PROSITE" id="PS50020"/>
    </source>
</evidence>
<feature type="compositionally biased region" description="Basic and acidic residues" evidence="1">
    <location>
        <begin position="56"/>
        <end position="65"/>
    </location>
</feature>
<comment type="caution">
    <text evidence="3">The sequence shown here is derived from an EMBL/GenBank/DDBJ whole genome shotgun (WGS) entry which is preliminary data.</text>
</comment>
<feature type="compositionally biased region" description="Pro residues" evidence="1">
    <location>
        <begin position="1308"/>
        <end position="1326"/>
    </location>
</feature>
<feature type="compositionally biased region" description="Basic and acidic residues" evidence="1">
    <location>
        <begin position="937"/>
        <end position="961"/>
    </location>
</feature>
<feature type="region of interest" description="Disordered" evidence="1">
    <location>
        <begin position="1065"/>
        <end position="1154"/>
    </location>
</feature>
<feature type="compositionally biased region" description="Basic and acidic residues" evidence="1">
    <location>
        <begin position="1202"/>
        <end position="1217"/>
    </location>
</feature>
<feature type="compositionally biased region" description="Basic residues" evidence="1">
    <location>
        <begin position="850"/>
        <end position="861"/>
    </location>
</feature>
<gene>
    <name evidence="3" type="ORF">GBAR_LOCUS7553</name>
</gene>
<feature type="compositionally biased region" description="Basic and acidic residues" evidence="1">
    <location>
        <begin position="643"/>
        <end position="674"/>
    </location>
</feature>
<evidence type="ECO:0000313" key="4">
    <source>
        <dbReference type="Proteomes" id="UP001174909"/>
    </source>
</evidence>
<feature type="compositionally biased region" description="Basic and acidic residues" evidence="1">
    <location>
        <begin position="900"/>
        <end position="914"/>
    </location>
</feature>
<feature type="compositionally biased region" description="Polar residues" evidence="1">
    <location>
        <begin position="108"/>
        <end position="118"/>
    </location>
</feature>
<feature type="region of interest" description="Disordered" evidence="1">
    <location>
        <begin position="29"/>
        <end position="157"/>
    </location>
</feature>
<dbReference type="EMBL" id="CASHTH010001124">
    <property type="protein sequence ID" value="CAI8011775.1"/>
    <property type="molecule type" value="Genomic_DNA"/>
</dbReference>
<feature type="compositionally biased region" description="Gly residues" evidence="1">
    <location>
        <begin position="1225"/>
        <end position="1234"/>
    </location>
</feature>
<sequence length="1577" mass="169977">VISYGGTPGGDEKGEPLDYFAYYDEGVVVPDRRGKGRGEAVGTTESTKKGTGGVGDGEKEAENKNVDLASEGNEQNLEVGEQSGGGGGGGTKRKLDLEEAEEGEFQLMPTSTATQSPDGVSPPKKIPRGPLPRSVVWGVPDDKPKKQRSSPIISSVRQEQQAMRFQVSSLADELSRKLQFLHVSSDGVSDMQILQVEVKTRLSDWEEGGLETKFLLSKLKEASDSLLNYEKEAAPKGWRFLWDSTTCRYQFQHLSTGEISWGYPTSANAAGEEEGEETTESVSSTQEEEESAMVQSPLHPSLPPPPPPPLHSRPHPQPAKPVFQTGQPSTTPSRPQTMTSSQAPPVTSPGPTQTITSPSSVATVTKKPVKSAALPHQVTRALVTPEMKQLAKVAAATAKKGEKQKKDVATPTGAFLEGGEMVPAPMPRAWKYENDALNRRVKREGSIERREDVSEKEITANDVRRKLSSKRPQPRPTRSSEVDVADLPPPPPPPPPKDDTKKRRVVSTATGNLERSADVVMEALQALTNETRGIDAISTEPVSPPCINRDLGRRDVSVETEAPPTEAPKQPAPPPPSVPGVLEESEAKLRERLIERTKKLRVAVTDKILILPDTEPPAQLYLSSKAPSYFYTNCSSHRGVSTEGERGAAKEKMEVPATTEGEREVEGEKEEVRGKRGGTATDKTEDEEGEISSGSSTPGPVSESHSAVTPRCYMDREGGARMDAQRSRTGYDSDSPPEYSDRYSKSSSSRRRYSQSRSRSRSRDRYGNSRSSKSRRGDDSDYSDYGGDRSDKKSYHTSVYSDFSGSDFSEEDRYSRQRRHGDYDSDDDYRERSSERRSRRSRNEDERSTSRRRKHRSRSRSRSKESRGSGKHRRSKDKTGISDKKKRKKEKKEKKHKKDRKDENEPPKPPKESHNNTTTGEGDTPLDKAQAAIAESIDEKQKQEREMLEKREESKRLESKIQQHVQGHGGHSGGGGQPAQVVTGAYSGYPTTAAQGGYYSGLYPGYQYPGYATGTGWNPAQWSGTEYQQYVQQQQAGTGEQQYGNVETGEQQYGITTSLQQYVGDGGASGNKTRAYGGTDAQGTGDQVPKETTGHPADVVTAQKADKQKSEGEDVSESMEQGHGGSGTGDVGTGIGEPEIGNQTTSFAREGDTDDLRSVEYVAMSTSSHDNEIVAMPTVSTGDDEQDTAVVSEAPEASEGVEGEREGRGEEVEETARVEVTGASEVGGVGGGLRDAGPSEGVSALSGGRHDDDDDAGPESSPEPLPPGMEPELTSGNSPAPLPPGEDVVAVEDGATKLPENGTETEEPAPPGMEPDQPIPPPPPPPEVKESKSDLQTPPPLQSDTTPSAPPPPPVTTDTGVCTPTPQTPSSIVPVSSSGVVATETPVVTTTTKELASTMEVSMATTKQPTPTAPITTPARKSASRLQTLPTNTSSTATSSSQSYDVATAAAAYAHATKTGQPYQYPQQIAAQQQQQGYSDYAAYTAYLQQMSQYGGGYVLGADGQYYQQANPYGAYAAAAAAAGAYGGYYAAYSYASPSYPSPSGQVTIASAKCIQRQTKRKRSRDVQDFFPEFPCT</sequence>
<feature type="compositionally biased region" description="Basic residues" evidence="1">
    <location>
        <begin position="748"/>
        <end position="760"/>
    </location>
</feature>
<feature type="compositionally biased region" description="Polar residues" evidence="1">
    <location>
        <begin position="697"/>
        <end position="707"/>
    </location>
</feature>
<keyword evidence="4" id="KW-1185">Reference proteome</keyword>
<feature type="region of interest" description="Disordered" evidence="1">
    <location>
        <begin position="260"/>
        <end position="518"/>
    </location>
</feature>